<dbReference type="Proteomes" id="UP001209755">
    <property type="component" value="Unassembled WGS sequence"/>
</dbReference>
<protein>
    <submittedName>
        <fullName evidence="5">DNA-binding GntR family transcriptional regulator</fullName>
    </submittedName>
</protein>
<evidence type="ECO:0000256" key="3">
    <source>
        <dbReference type="ARBA" id="ARBA00023163"/>
    </source>
</evidence>
<dbReference type="InterPro" id="IPR000524">
    <property type="entry name" value="Tscrpt_reg_HTH_GntR"/>
</dbReference>
<dbReference type="Gene3D" id="1.20.120.530">
    <property type="entry name" value="GntR ligand-binding domain-like"/>
    <property type="match status" value="1"/>
</dbReference>
<dbReference type="InterPro" id="IPR008920">
    <property type="entry name" value="TF_FadR/GntR_C"/>
</dbReference>
<dbReference type="RefSeq" id="WP_264599614.1">
    <property type="nucleotide sequence ID" value="NZ_JAOQNS010000001.1"/>
</dbReference>
<dbReference type="InterPro" id="IPR036388">
    <property type="entry name" value="WH-like_DNA-bd_sf"/>
</dbReference>
<dbReference type="GO" id="GO:0003677">
    <property type="term" value="F:DNA binding"/>
    <property type="evidence" value="ECO:0007669"/>
    <property type="project" value="UniProtKB-KW"/>
</dbReference>
<evidence type="ECO:0000256" key="1">
    <source>
        <dbReference type="ARBA" id="ARBA00023015"/>
    </source>
</evidence>
<keyword evidence="2 5" id="KW-0238">DNA-binding</keyword>
<keyword evidence="1" id="KW-0805">Transcription regulation</keyword>
<dbReference type="Gene3D" id="1.10.10.10">
    <property type="entry name" value="Winged helix-like DNA-binding domain superfamily/Winged helix DNA-binding domain"/>
    <property type="match status" value="1"/>
</dbReference>
<gene>
    <name evidence="5" type="ORF">M2319_000252</name>
</gene>
<dbReference type="PROSITE" id="PS50949">
    <property type="entry name" value="HTH_GNTR"/>
    <property type="match status" value="1"/>
</dbReference>
<evidence type="ECO:0000259" key="4">
    <source>
        <dbReference type="PROSITE" id="PS50949"/>
    </source>
</evidence>
<feature type="domain" description="HTH gntR-type" evidence="4">
    <location>
        <begin position="16"/>
        <end position="83"/>
    </location>
</feature>
<dbReference type="InterPro" id="IPR036390">
    <property type="entry name" value="WH_DNA-bd_sf"/>
</dbReference>
<evidence type="ECO:0000313" key="6">
    <source>
        <dbReference type="Proteomes" id="UP001209755"/>
    </source>
</evidence>
<keyword evidence="3" id="KW-0804">Transcription</keyword>
<accession>A0ABT3H6C9</accession>
<dbReference type="InterPro" id="IPR011711">
    <property type="entry name" value="GntR_C"/>
</dbReference>
<dbReference type="PANTHER" id="PTHR43537:SF6">
    <property type="entry name" value="HTH-TYPE TRANSCRIPTIONAL REPRESSOR RSPR"/>
    <property type="match status" value="1"/>
</dbReference>
<dbReference type="Pfam" id="PF00392">
    <property type="entry name" value="GntR"/>
    <property type="match status" value="1"/>
</dbReference>
<evidence type="ECO:0000256" key="2">
    <source>
        <dbReference type="ARBA" id="ARBA00023125"/>
    </source>
</evidence>
<dbReference type="EMBL" id="JAOQNS010000001">
    <property type="protein sequence ID" value="MCW2305936.1"/>
    <property type="molecule type" value="Genomic_DNA"/>
</dbReference>
<reference evidence="6" key="1">
    <citation type="submission" date="2023-07" db="EMBL/GenBank/DDBJ databases">
        <title>Genome sequencing of Purple Non-Sulfur Bacteria from various extreme environments.</title>
        <authorList>
            <person name="Mayer M."/>
        </authorList>
    </citation>
    <scope>NUCLEOTIDE SEQUENCE [LARGE SCALE GENOMIC DNA]</scope>
    <source>
        <strain evidence="6">DSM 17935</strain>
    </source>
</reference>
<organism evidence="5 6">
    <name type="scientific">Rhodobium gokarnense</name>
    <dbReference type="NCBI Taxonomy" id="364296"/>
    <lineage>
        <taxon>Bacteria</taxon>
        <taxon>Pseudomonadati</taxon>
        <taxon>Pseudomonadota</taxon>
        <taxon>Alphaproteobacteria</taxon>
        <taxon>Hyphomicrobiales</taxon>
        <taxon>Rhodobiaceae</taxon>
        <taxon>Rhodobium</taxon>
    </lineage>
</organism>
<dbReference type="SUPFAM" id="SSF48008">
    <property type="entry name" value="GntR ligand-binding domain-like"/>
    <property type="match status" value="1"/>
</dbReference>
<proteinExistence type="predicted"/>
<dbReference type="SUPFAM" id="SSF46785">
    <property type="entry name" value="Winged helix' DNA-binding domain"/>
    <property type="match status" value="1"/>
</dbReference>
<name>A0ABT3H6C9_9HYPH</name>
<dbReference type="SMART" id="SM00345">
    <property type="entry name" value="HTH_GNTR"/>
    <property type="match status" value="1"/>
</dbReference>
<comment type="caution">
    <text evidence="5">The sequence shown here is derived from an EMBL/GenBank/DDBJ whole genome shotgun (WGS) entry which is preliminary data.</text>
</comment>
<sequence>MIEGLKSLTFDRARPPSVTDQVYEELYVRIMKLVLPPGAKLSEAEVAGQMGVSRQPVRDAFYRLSQVKLLMIRPQRATVVTPISIEAVYEAIFVRTALEMETVRAAIPNLDAARLGALEDLLERQRKAVAADDRETFHMYDDRFHFTICEAAGHAHVWTLIQNHKAHMDRIRYLSLENGAGFALEEHLRIFDRLAARDEAGALDEMRQHLQRIGTKLEGVRAAHAECFDLEAS</sequence>
<keyword evidence="6" id="KW-1185">Reference proteome</keyword>
<dbReference type="PANTHER" id="PTHR43537">
    <property type="entry name" value="TRANSCRIPTIONAL REGULATOR, GNTR FAMILY"/>
    <property type="match status" value="1"/>
</dbReference>
<evidence type="ECO:0000313" key="5">
    <source>
        <dbReference type="EMBL" id="MCW2305936.1"/>
    </source>
</evidence>
<dbReference type="Pfam" id="PF07729">
    <property type="entry name" value="FCD"/>
    <property type="match status" value="1"/>
</dbReference>
<dbReference type="SMART" id="SM00895">
    <property type="entry name" value="FCD"/>
    <property type="match status" value="1"/>
</dbReference>